<protein>
    <submittedName>
        <fullName evidence="1">Uncharacterized protein</fullName>
    </submittedName>
</protein>
<proteinExistence type="predicted"/>
<organism evidence="1 2">
    <name type="scientific">Chondromyces crocatus</name>
    <dbReference type="NCBI Taxonomy" id="52"/>
    <lineage>
        <taxon>Bacteria</taxon>
        <taxon>Pseudomonadati</taxon>
        <taxon>Myxococcota</taxon>
        <taxon>Polyangia</taxon>
        <taxon>Polyangiales</taxon>
        <taxon>Polyangiaceae</taxon>
        <taxon>Chondromyces</taxon>
    </lineage>
</organism>
<dbReference type="RefSeq" id="WP_156338800.1">
    <property type="nucleotide sequence ID" value="NZ_CP012159.1"/>
</dbReference>
<accession>A0A0K1EIF6</accession>
<evidence type="ECO:0000313" key="2">
    <source>
        <dbReference type="Proteomes" id="UP000067626"/>
    </source>
</evidence>
<name>A0A0K1EIF6_CHOCO</name>
<dbReference type="EMBL" id="CP012159">
    <property type="protein sequence ID" value="AKT40378.1"/>
    <property type="molecule type" value="Genomic_DNA"/>
</dbReference>
<gene>
    <name evidence="1" type="ORF">CMC5_045310</name>
</gene>
<reference evidence="1 2" key="1">
    <citation type="submission" date="2015-07" db="EMBL/GenBank/DDBJ databases">
        <title>Genome analysis of myxobacterium Chondromyces crocatus Cm c5 reveals a high potential for natural compound synthesis and the genetic basis for the loss of fruiting body formation.</title>
        <authorList>
            <person name="Zaburannyi N."/>
            <person name="Bunk B."/>
            <person name="Maier J."/>
            <person name="Overmann J."/>
            <person name="Mueller R."/>
        </authorList>
    </citation>
    <scope>NUCLEOTIDE SEQUENCE [LARGE SCALE GENOMIC DNA]</scope>
    <source>
        <strain evidence="1 2">Cm c5</strain>
    </source>
</reference>
<sequence>MNGAITDVFAFAASHGDYWEQILHEDASYDDVLSPEEQKAFGAARLHIEESISGLLRACKDRFVQINQVRDKPFDVAARSSVNAKEIRPVKKIHKKLFYGSFLFRKDGRDGHIKLVSSIAVHNKIIQDVGKSLQDANLKFEVRGSYFLDAPGIALERGELFTTVADRAAEVLMKLLDASMS</sequence>
<dbReference type="AlphaFoldDB" id="A0A0K1EIF6"/>
<keyword evidence="2" id="KW-1185">Reference proteome</keyword>
<dbReference type="STRING" id="52.CMC5_045310"/>
<dbReference type="KEGG" id="ccro:CMC5_045310"/>
<evidence type="ECO:0000313" key="1">
    <source>
        <dbReference type="EMBL" id="AKT40378.1"/>
    </source>
</evidence>
<dbReference type="Proteomes" id="UP000067626">
    <property type="component" value="Chromosome"/>
</dbReference>